<dbReference type="InterPro" id="IPR002938">
    <property type="entry name" value="FAD-bd"/>
</dbReference>
<dbReference type="InterPro" id="IPR050493">
    <property type="entry name" value="FAD-dep_Monooxygenase_BioMet"/>
</dbReference>
<dbReference type="InterPro" id="IPR036188">
    <property type="entry name" value="FAD/NAD-bd_sf"/>
</dbReference>
<protein>
    <submittedName>
        <fullName evidence="4">Flavin-dependent oxidoreductase</fullName>
    </submittedName>
</protein>
<organism evidence="4 5">
    <name type="scientific">Nitratireductor aestuarii</name>
    <dbReference type="NCBI Taxonomy" id="1735103"/>
    <lineage>
        <taxon>Bacteria</taxon>
        <taxon>Pseudomonadati</taxon>
        <taxon>Pseudomonadota</taxon>
        <taxon>Alphaproteobacteria</taxon>
        <taxon>Hyphomicrobiales</taxon>
        <taxon>Phyllobacteriaceae</taxon>
        <taxon>Nitratireductor</taxon>
    </lineage>
</organism>
<dbReference type="PANTHER" id="PTHR13789">
    <property type="entry name" value="MONOOXYGENASE"/>
    <property type="match status" value="1"/>
</dbReference>
<sequence length="428" mass="47952">MTVIISGAGIAGLALALSCHQANIPFLIFEKAPELQPLGVGINLQPHAVRELFELGLENRLDEIGVRTKELVYFSKTGKKIWDEPRGVYAGYKWPQYSLHRGELQMLLYRRLIELGYKVQLNSSVTRVLSMSDSEVTVELVSPEGTETVSGQVLVAADGIHSVLRKRLAPHEGDPVWNGAVLWRGTSLARPFLGGDTIAYAGHASQKFVTYPIAPANADGLVLINWIAELNVGVEDRRRGTAYNQEADFADFFPKFEQWNFDWLDIPDLMLQRQQCYEYPMVDRDPLERWTDGLMTLLGDAAHPMYPIGSNGASQAILDARVLVREFLKHGVTRDALLAYEAERRPATNRLVLANRGNGPDQVMQIVEERCAGVFNDISEVLTRQELEGIAEQYKQFAGMQVQELNDRPSIITEELLETSDLEQRETA</sequence>
<dbReference type="PRINTS" id="PR00420">
    <property type="entry name" value="RNGMNOXGNASE"/>
</dbReference>
<evidence type="ECO:0000313" key="5">
    <source>
        <dbReference type="Proteomes" id="UP000636264"/>
    </source>
</evidence>
<feature type="domain" description="FAD-binding" evidence="3">
    <location>
        <begin position="2"/>
        <end position="352"/>
    </location>
</feature>
<dbReference type="Proteomes" id="UP000636264">
    <property type="component" value="Unassembled WGS sequence"/>
</dbReference>
<comment type="caution">
    <text evidence="4">The sequence shown here is derived from an EMBL/GenBank/DDBJ whole genome shotgun (WGS) entry which is preliminary data.</text>
</comment>
<dbReference type="Pfam" id="PF01494">
    <property type="entry name" value="FAD_binding_3"/>
    <property type="match status" value="1"/>
</dbReference>
<keyword evidence="1" id="KW-0560">Oxidoreductase</keyword>
<accession>A0A916W8K5</accession>
<keyword evidence="2" id="KW-0503">Monooxygenase</keyword>
<dbReference type="AlphaFoldDB" id="A0A916W8K5"/>
<name>A0A916W8K5_9HYPH</name>
<dbReference type="SUPFAM" id="SSF54373">
    <property type="entry name" value="FAD-linked reductases, C-terminal domain"/>
    <property type="match status" value="1"/>
</dbReference>
<dbReference type="PANTHER" id="PTHR13789:SF268">
    <property type="entry name" value="5-METHYLPHENAZINE-1-CARBOXYLATE 1-MONOOXYGENASE"/>
    <property type="match status" value="1"/>
</dbReference>
<evidence type="ECO:0000259" key="3">
    <source>
        <dbReference type="Pfam" id="PF01494"/>
    </source>
</evidence>
<evidence type="ECO:0000256" key="2">
    <source>
        <dbReference type="ARBA" id="ARBA00023033"/>
    </source>
</evidence>
<dbReference type="SUPFAM" id="SSF51905">
    <property type="entry name" value="FAD/NAD(P)-binding domain"/>
    <property type="match status" value="1"/>
</dbReference>
<evidence type="ECO:0000313" key="4">
    <source>
        <dbReference type="EMBL" id="GGA77130.1"/>
    </source>
</evidence>
<dbReference type="NCBIfam" id="NF005720">
    <property type="entry name" value="PRK07538.1"/>
    <property type="match status" value="1"/>
</dbReference>
<dbReference type="Gene3D" id="3.30.9.30">
    <property type="match status" value="1"/>
</dbReference>
<gene>
    <name evidence="4" type="ORF">GCM10011385_34050</name>
</gene>
<dbReference type="Gene3D" id="3.50.50.60">
    <property type="entry name" value="FAD/NAD(P)-binding domain"/>
    <property type="match status" value="1"/>
</dbReference>
<dbReference type="GO" id="GO:0071949">
    <property type="term" value="F:FAD binding"/>
    <property type="evidence" value="ECO:0007669"/>
    <property type="project" value="InterPro"/>
</dbReference>
<proteinExistence type="predicted"/>
<keyword evidence="5" id="KW-1185">Reference proteome</keyword>
<dbReference type="RefSeq" id="WP_188722299.1">
    <property type="nucleotide sequence ID" value="NZ_BMIF01000012.1"/>
</dbReference>
<dbReference type="EMBL" id="BMIF01000012">
    <property type="protein sequence ID" value="GGA77130.1"/>
    <property type="molecule type" value="Genomic_DNA"/>
</dbReference>
<evidence type="ECO:0000256" key="1">
    <source>
        <dbReference type="ARBA" id="ARBA00023002"/>
    </source>
</evidence>
<reference evidence="4" key="2">
    <citation type="submission" date="2020-09" db="EMBL/GenBank/DDBJ databases">
        <authorList>
            <person name="Sun Q."/>
            <person name="Zhou Y."/>
        </authorList>
    </citation>
    <scope>NUCLEOTIDE SEQUENCE</scope>
    <source>
        <strain evidence="4">CGMCC 1.15320</strain>
    </source>
</reference>
<reference evidence="4" key="1">
    <citation type="journal article" date="2014" name="Int. J. Syst. Evol. Microbiol.">
        <title>Complete genome sequence of Corynebacterium casei LMG S-19264T (=DSM 44701T), isolated from a smear-ripened cheese.</title>
        <authorList>
            <consortium name="US DOE Joint Genome Institute (JGI-PGF)"/>
            <person name="Walter F."/>
            <person name="Albersmeier A."/>
            <person name="Kalinowski J."/>
            <person name="Ruckert C."/>
        </authorList>
    </citation>
    <scope>NUCLEOTIDE SEQUENCE</scope>
    <source>
        <strain evidence="4">CGMCC 1.15320</strain>
    </source>
</reference>
<dbReference type="GO" id="GO:0004497">
    <property type="term" value="F:monooxygenase activity"/>
    <property type="evidence" value="ECO:0007669"/>
    <property type="project" value="UniProtKB-KW"/>
</dbReference>